<dbReference type="RefSeq" id="WP_095673575.1">
    <property type="nucleotide sequence ID" value="NZ_CP016773.1"/>
</dbReference>
<gene>
    <name evidence="3" type="ORF">A1sIA56_03535</name>
</gene>
<dbReference type="Proteomes" id="UP000217215">
    <property type="component" value="Chromosome"/>
</dbReference>
<keyword evidence="4" id="KW-1185">Reference proteome</keyword>
<sequence length="130" mass="14266">MLVSSILVFIAAFDIRTHRIPNSALLLLVIASIFKKGFNLDLRTLALTSCLIFLFTWISGCGYGDSKLLLVLLNFVVPSSQFSDYLLALLVASSFLVLVHLIRNRSMRGDMAFAPALCGAALILAPWSNF</sequence>
<keyword evidence="1" id="KW-1133">Transmembrane helix</keyword>
<feature type="transmembrane region" description="Helical" evidence="1">
    <location>
        <begin position="20"/>
        <end position="38"/>
    </location>
</feature>
<reference evidence="3 4" key="1">
    <citation type="submission" date="2016-07" db="EMBL/GenBank/DDBJ databases">
        <title>High microdiversification within the ubiquitous acI lineage of Actinobacteria.</title>
        <authorList>
            <person name="Neuenschwander S.M."/>
            <person name="Salcher M."/>
            <person name="Ghai R."/>
            <person name="Pernthaler J."/>
        </authorList>
    </citation>
    <scope>NUCLEOTIDE SEQUENCE [LARGE SCALE GENOMIC DNA]</scope>
    <source>
        <strain evidence="3">MMS-IA-56</strain>
    </source>
</reference>
<dbReference type="EMBL" id="CP016773">
    <property type="protein sequence ID" value="ASY15983.1"/>
    <property type="molecule type" value="Genomic_DNA"/>
</dbReference>
<dbReference type="GO" id="GO:0004190">
    <property type="term" value="F:aspartic-type endopeptidase activity"/>
    <property type="evidence" value="ECO:0007669"/>
    <property type="project" value="InterPro"/>
</dbReference>
<feature type="transmembrane region" description="Helical" evidence="1">
    <location>
        <begin position="45"/>
        <end position="65"/>
    </location>
</feature>
<evidence type="ECO:0000313" key="3">
    <source>
        <dbReference type="EMBL" id="ASY15983.1"/>
    </source>
</evidence>
<evidence type="ECO:0000313" key="4">
    <source>
        <dbReference type="Proteomes" id="UP000217215"/>
    </source>
</evidence>
<protein>
    <recommendedName>
        <fullName evidence="2">Prepilin type IV endopeptidase peptidase domain-containing protein</fullName>
    </recommendedName>
</protein>
<name>A0A249KGP2_9ACTN</name>
<dbReference type="InterPro" id="IPR000045">
    <property type="entry name" value="Prepilin_IV_endopep_pep"/>
</dbReference>
<evidence type="ECO:0000256" key="1">
    <source>
        <dbReference type="SAM" id="Phobius"/>
    </source>
</evidence>
<organism evidence="3 4">
    <name type="scientific">Candidatus Planktophila sulfonica</name>
    <dbReference type="NCBI Taxonomy" id="1884904"/>
    <lineage>
        <taxon>Bacteria</taxon>
        <taxon>Bacillati</taxon>
        <taxon>Actinomycetota</taxon>
        <taxon>Actinomycetes</taxon>
        <taxon>Candidatus Nanopelagicales</taxon>
        <taxon>Candidatus Nanopelagicaceae</taxon>
        <taxon>Candidatus Planktophila</taxon>
    </lineage>
</organism>
<dbReference type="AlphaFoldDB" id="A0A249KGP2"/>
<dbReference type="Gene3D" id="1.20.120.1220">
    <property type="match status" value="1"/>
</dbReference>
<keyword evidence="1" id="KW-0472">Membrane</keyword>
<keyword evidence="1" id="KW-0812">Transmembrane</keyword>
<feature type="domain" description="Prepilin type IV endopeptidase peptidase" evidence="2">
    <location>
        <begin position="2"/>
        <end position="100"/>
    </location>
</feature>
<dbReference type="GO" id="GO:0016020">
    <property type="term" value="C:membrane"/>
    <property type="evidence" value="ECO:0007669"/>
    <property type="project" value="InterPro"/>
</dbReference>
<dbReference type="OrthoDB" id="9888279at2"/>
<proteinExistence type="predicted"/>
<accession>A0A249KGP2</accession>
<evidence type="ECO:0000259" key="2">
    <source>
        <dbReference type="Pfam" id="PF01478"/>
    </source>
</evidence>
<dbReference type="KEGG" id="psuf:A1sIA56_03535"/>
<feature type="transmembrane region" description="Helical" evidence="1">
    <location>
        <begin position="85"/>
        <end position="102"/>
    </location>
</feature>
<dbReference type="Pfam" id="PF01478">
    <property type="entry name" value="Peptidase_A24"/>
    <property type="match status" value="1"/>
</dbReference>